<dbReference type="Proteomes" id="UP000800200">
    <property type="component" value="Unassembled WGS sequence"/>
</dbReference>
<evidence type="ECO:0000313" key="1">
    <source>
        <dbReference type="EMBL" id="KAF2192350.1"/>
    </source>
</evidence>
<evidence type="ECO:0000313" key="2">
    <source>
        <dbReference type="Proteomes" id="UP000800200"/>
    </source>
</evidence>
<sequence length="238" mass="26594">MAKRLDRKELELFGQDSNDMKRKASWNMMAGNDTKKARTGSEMVDWFLRIEGCCEYDAERCSISAEVTTLVAIVEVCANAEVPSSHTAEAAEVGGFSALSWVEQRAEGMQASERLKDCRLIAKGPFLSIEVTRLYPDERGYLIRIHAWYRSRWNYLKDGKIIHIPSCESYVLPRKSAPKFMMDQGSNLSPRPMNTIAENAPANRNRALSAYVTGVSSTMNGSYLERVSGLAKAVPKQA</sequence>
<protein>
    <submittedName>
        <fullName evidence="1">Uncharacterized protein</fullName>
    </submittedName>
</protein>
<proteinExistence type="predicted"/>
<gene>
    <name evidence="1" type="ORF">K469DRAFT_694471</name>
</gene>
<dbReference type="AlphaFoldDB" id="A0A6A6EQI3"/>
<name>A0A6A6EQI3_9PEZI</name>
<keyword evidence="2" id="KW-1185">Reference proteome</keyword>
<dbReference type="EMBL" id="ML994615">
    <property type="protein sequence ID" value="KAF2192350.1"/>
    <property type="molecule type" value="Genomic_DNA"/>
</dbReference>
<accession>A0A6A6EQI3</accession>
<organism evidence="1 2">
    <name type="scientific">Zopfia rhizophila CBS 207.26</name>
    <dbReference type="NCBI Taxonomy" id="1314779"/>
    <lineage>
        <taxon>Eukaryota</taxon>
        <taxon>Fungi</taxon>
        <taxon>Dikarya</taxon>
        <taxon>Ascomycota</taxon>
        <taxon>Pezizomycotina</taxon>
        <taxon>Dothideomycetes</taxon>
        <taxon>Dothideomycetes incertae sedis</taxon>
        <taxon>Zopfiaceae</taxon>
        <taxon>Zopfia</taxon>
    </lineage>
</organism>
<reference evidence="1" key="1">
    <citation type="journal article" date="2020" name="Stud. Mycol.">
        <title>101 Dothideomycetes genomes: a test case for predicting lifestyles and emergence of pathogens.</title>
        <authorList>
            <person name="Haridas S."/>
            <person name="Albert R."/>
            <person name="Binder M."/>
            <person name="Bloem J."/>
            <person name="Labutti K."/>
            <person name="Salamov A."/>
            <person name="Andreopoulos B."/>
            <person name="Baker S."/>
            <person name="Barry K."/>
            <person name="Bills G."/>
            <person name="Bluhm B."/>
            <person name="Cannon C."/>
            <person name="Castanera R."/>
            <person name="Culley D."/>
            <person name="Daum C."/>
            <person name="Ezra D."/>
            <person name="Gonzalez J."/>
            <person name="Henrissat B."/>
            <person name="Kuo A."/>
            <person name="Liang C."/>
            <person name="Lipzen A."/>
            <person name="Lutzoni F."/>
            <person name="Magnuson J."/>
            <person name="Mondo S."/>
            <person name="Nolan M."/>
            <person name="Ohm R."/>
            <person name="Pangilinan J."/>
            <person name="Park H.-J."/>
            <person name="Ramirez L."/>
            <person name="Alfaro M."/>
            <person name="Sun H."/>
            <person name="Tritt A."/>
            <person name="Yoshinaga Y."/>
            <person name="Zwiers L.-H."/>
            <person name="Turgeon B."/>
            <person name="Goodwin S."/>
            <person name="Spatafora J."/>
            <person name="Crous P."/>
            <person name="Grigoriev I."/>
        </authorList>
    </citation>
    <scope>NUCLEOTIDE SEQUENCE</scope>
    <source>
        <strain evidence="1">CBS 207.26</strain>
    </source>
</reference>